<dbReference type="STRING" id="31234.E3MB57"/>
<feature type="compositionally biased region" description="Polar residues" evidence="1">
    <location>
        <begin position="14"/>
        <end position="24"/>
    </location>
</feature>
<dbReference type="OrthoDB" id="10641473at2759"/>
<organism evidence="3">
    <name type="scientific">Caenorhabditis remanei</name>
    <name type="common">Caenorhabditis vulgaris</name>
    <dbReference type="NCBI Taxonomy" id="31234"/>
    <lineage>
        <taxon>Eukaryota</taxon>
        <taxon>Metazoa</taxon>
        <taxon>Ecdysozoa</taxon>
        <taxon>Nematoda</taxon>
        <taxon>Chromadorea</taxon>
        <taxon>Rhabditida</taxon>
        <taxon>Rhabditina</taxon>
        <taxon>Rhabditomorpha</taxon>
        <taxon>Rhabditoidea</taxon>
        <taxon>Rhabditidae</taxon>
        <taxon>Peloderinae</taxon>
        <taxon>Caenorhabditis</taxon>
    </lineage>
</organism>
<evidence type="ECO:0000313" key="2">
    <source>
        <dbReference type="EMBL" id="EFO97274.1"/>
    </source>
</evidence>
<evidence type="ECO:0000256" key="1">
    <source>
        <dbReference type="SAM" id="MobiDB-lite"/>
    </source>
</evidence>
<dbReference type="Proteomes" id="UP000008281">
    <property type="component" value="Unassembled WGS sequence"/>
</dbReference>
<dbReference type="AlphaFoldDB" id="E3MB57"/>
<evidence type="ECO:0000313" key="3">
    <source>
        <dbReference type="Proteomes" id="UP000008281"/>
    </source>
</evidence>
<feature type="region of interest" description="Disordered" evidence="1">
    <location>
        <begin position="1"/>
        <end position="39"/>
    </location>
</feature>
<protein>
    <submittedName>
        <fullName evidence="2">Uncharacterized protein</fullName>
    </submittedName>
</protein>
<dbReference type="eggNOG" id="ENOG502TKGW">
    <property type="taxonomic scope" value="Eukaryota"/>
</dbReference>
<sequence>MCEQFLEPPPINRARSNSDPSHLKNSGKGIRPNNNSDKKAVEVVARTDHGTVVIKNDVLKLAQESKQPDPVFRCPFLPNTVQSINTSIYSTSLPLKHSAKKEAVFKEPQPVFPAPYKRPSPTNKDERAHATLVELLYGNSIPQIPFITSAGRKSPPTEDTEAAASALTLARALANPISTPIGLKTSSDLPTLI</sequence>
<gene>
    <name evidence="2" type="ORF">CRE_16796</name>
</gene>
<keyword evidence="3" id="KW-1185">Reference proteome</keyword>
<proteinExistence type="predicted"/>
<dbReference type="EMBL" id="DS268432">
    <property type="protein sequence ID" value="EFO97274.1"/>
    <property type="molecule type" value="Genomic_DNA"/>
</dbReference>
<name>E3MB57_CAERE</name>
<reference evidence="2" key="1">
    <citation type="submission" date="2007-07" db="EMBL/GenBank/DDBJ databases">
        <title>PCAP assembly of the Caenorhabditis remanei genome.</title>
        <authorList>
            <consortium name="The Caenorhabditis remanei Sequencing Consortium"/>
            <person name="Wilson R.K."/>
        </authorList>
    </citation>
    <scope>NUCLEOTIDE SEQUENCE [LARGE SCALE GENOMIC DNA]</scope>
    <source>
        <strain evidence="2">PB4641</strain>
    </source>
</reference>
<accession>E3MB57</accession>
<dbReference type="HOGENOM" id="CLU_1410029_0_0_1"/>